<keyword evidence="1" id="KW-1133">Transmembrane helix</keyword>
<evidence type="ECO:0000313" key="2">
    <source>
        <dbReference type="EMBL" id="TKI81421.1"/>
    </source>
</evidence>
<dbReference type="GO" id="GO:0016301">
    <property type="term" value="F:kinase activity"/>
    <property type="evidence" value="ECO:0007669"/>
    <property type="project" value="UniProtKB-KW"/>
</dbReference>
<keyword evidence="1" id="KW-0812">Transmembrane</keyword>
<name>A0A9X8ZYR1_BACCE</name>
<comment type="caution">
    <text evidence="2">The sequence shown here is derived from an EMBL/GenBank/DDBJ whole genome shotgun (WGS) entry which is preliminary data.</text>
</comment>
<evidence type="ECO:0000313" key="3">
    <source>
        <dbReference type="Proteomes" id="UP000308444"/>
    </source>
</evidence>
<organism evidence="2 3">
    <name type="scientific">Bacillus cereus</name>
    <dbReference type="NCBI Taxonomy" id="1396"/>
    <lineage>
        <taxon>Bacteria</taxon>
        <taxon>Bacillati</taxon>
        <taxon>Bacillota</taxon>
        <taxon>Bacilli</taxon>
        <taxon>Bacillales</taxon>
        <taxon>Bacillaceae</taxon>
        <taxon>Bacillus</taxon>
        <taxon>Bacillus cereus group</taxon>
    </lineage>
</organism>
<feature type="transmembrane region" description="Helical" evidence="1">
    <location>
        <begin position="12"/>
        <end position="29"/>
    </location>
</feature>
<keyword evidence="2" id="KW-0808">Transferase</keyword>
<dbReference type="EMBL" id="SZOH01005030">
    <property type="protein sequence ID" value="TKI81421.1"/>
    <property type="molecule type" value="Genomic_DNA"/>
</dbReference>
<dbReference type="Proteomes" id="UP000308444">
    <property type="component" value="Unassembled WGS sequence"/>
</dbReference>
<accession>A0A9X8ZYR1</accession>
<gene>
    <name evidence="2" type="ORF">FC695_42855</name>
</gene>
<feature type="non-terminal residue" evidence="2">
    <location>
        <position position="56"/>
    </location>
</feature>
<reference evidence="2 3" key="1">
    <citation type="journal article" date="2019" name="Environ. Microbiol.">
        <title>An active ?-lactamase is a part of an orchestrated cell wall stress resistance network of Bacillus subtilis and related rhizosphere species.</title>
        <authorList>
            <person name="Bucher T."/>
            <person name="Keren-Paz A."/>
            <person name="Hausser J."/>
            <person name="Olender T."/>
            <person name="Cytryn E."/>
            <person name="Kolodkin-Gal I."/>
        </authorList>
    </citation>
    <scope>NUCLEOTIDE SEQUENCE [LARGE SCALE GENOMIC DNA]</scope>
    <source>
        <strain evidence="2 3">I32</strain>
    </source>
</reference>
<proteinExistence type="predicted"/>
<dbReference type="AlphaFoldDB" id="A0A9X8ZYR1"/>
<feature type="transmembrane region" description="Helical" evidence="1">
    <location>
        <begin position="35"/>
        <end position="55"/>
    </location>
</feature>
<sequence>MIRLFIRDHIPLICFTIIQLLAIFLIYWFDGHNHITTALYAMFLGVFFMGSYLVFR</sequence>
<keyword evidence="2" id="KW-0418">Kinase</keyword>
<evidence type="ECO:0000256" key="1">
    <source>
        <dbReference type="SAM" id="Phobius"/>
    </source>
</evidence>
<protein>
    <submittedName>
        <fullName evidence="2">Sensor histidine kinase</fullName>
    </submittedName>
</protein>
<keyword evidence="1" id="KW-0472">Membrane</keyword>